<dbReference type="PANTHER" id="PTHR33640">
    <property type="entry name" value="TRANSMEMBRANE PROTEIN"/>
    <property type="match status" value="1"/>
</dbReference>
<keyword evidence="2" id="KW-0472">Membrane</keyword>
<evidence type="ECO:0000256" key="2">
    <source>
        <dbReference type="SAM" id="Phobius"/>
    </source>
</evidence>
<dbReference type="OrthoDB" id="1095087at2759"/>
<keyword evidence="2" id="KW-0812">Transmembrane</keyword>
<dbReference type="EMBL" id="KZ453539">
    <property type="protein sequence ID" value="PKA47219.1"/>
    <property type="molecule type" value="Genomic_DNA"/>
</dbReference>
<dbReference type="AlphaFoldDB" id="A0A2H9ZV84"/>
<keyword evidence="2" id="KW-1133">Transmembrane helix</keyword>
<evidence type="ECO:0008006" key="5">
    <source>
        <dbReference type="Google" id="ProtNLM"/>
    </source>
</evidence>
<evidence type="ECO:0000313" key="3">
    <source>
        <dbReference type="EMBL" id="PKA47219.1"/>
    </source>
</evidence>
<name>A0A2H9ZV84_9ASPA</name>
<keyword evidence="4" id="KW-1185">Reference proteome</keyword>
<dbReference type="STRING" id="1088818.A0A2H9ZV84"/>
<evidence type="ECO:0000313" key="4">
    <source>
        <dbReference type="Proteomes" id="UP000236161"/>
    </source>
</evidence>
<dbReference type="PANTHER" id="PTHR33640:SF8">
    <property type="entry name" value="TRANSMEMBRANE PROTEIN"/>
    <property type="match status" value="1"/>
</dbReference>
<gene>
    <name evidence="3" type="ORF">AXF42_Ash017164</name>
</gene>
<dbReference type="Proteomes" id="UP000236161">
    <property type="component" value="Unassembled WGS sequence"/>
</dbReference>
<reference evidence="3 4" key="1">
    <citation type="journal article" date="2017" name="Nature">
        <title>The Apostasia genome and the evolution of orchids.</title>
        <authorList>
            <person name="Zhang G.Q."/>
            <person name="Liu K.W."/>
            <person name="Li Z."/>
            <person name="Lohaus R."/>
            <person name="Hsiao Y.Y."/>
            <person name="Niu S.C."/>
            <person name="Wang J.Y."/>
            <person name="Lin Y.C."/>
            <person name="Xu Q."/>
            <person name="Chen L.J."/>
            <person name="Yoshida K."/>
            <person name="Fujiwara S."/>
            <person name="Wang Z.W."/>
            <person name="Zhang Y.Q."/>
            <person name="Mitsuda N."/>
            <person name="Wang M."/>
            <person name="Liu G.H."/>
            <person name="Pecoraro L."/>
            <person name="Huang H.X."/>
            <person name="Xiao X.J."/>
            <person name="Lin M."/>
            <person name="Wu X.Y."/>
            <person name="Wu W.L."/>
            <person name="Chen Y.Y."/>
            <person name="Chang S.B."/>
            <person name="Sakamoto S."/>
            <person name="Ohme-Takagi M."/>
            <person name="Yagi M."/>
            <person name="Zeng S.J."/>
            <person name="Shen C.Y."/>
            <person name="Yeh C.M."/>
            <person name="Luo Y.B."/>
            <person name="Tsai W.C."/>
            <person name="Van de Peer Y."/>
            <person name="Liu Z.J."/>
        </authorList>
    </citation>
    <scope>NUCLEOTIDE SEQUENCE [LARGE SCALE GENOMIC DNA]</scope>
    <source>
        <strain evidence="4">cv. Shenzhen</strain>
        <tissue evidence="3">Stem</tissue>
    </source>
</reference>
<evidence type="ECO:0000256" key="1">
    <source>
        <dbReference type="SAM" id="MobiDB-lite"/>
    </source>
</evidence>
<proteinExistence type="predicted"/>
<feature type="transmembrane region" description="Helical" evidence="2">
    <location>
        <begin position="21"/>
        <end position="39"/>
    </location>
</feature>
<protein>
    <recommendedName>
        <fullName evidence="5">DUF4408 domain-containing protein</fullName>
    </recommendedName>
</protein>
<feature type="region of interest" description="Disordered" evidence="1">
    <location>
        <begin position="151"/>
        <end position="184"/>
    </location>
</feature>
<organism evidence="3 4">
    <name type="scientific">Apostasia shenzhenica</name>
    <dbReference type="NCBI Taxonomy" id="1088818"/>
    <lineage>
        <taxon>Eukaryota</taxon>
        <taxon>Viridiplantae</taxon>
        <taxon>Streptophyta</taxon>
        <taxon>Embryophyta</taxon>
        <taxon>Tracheophyta</taxon>
        <taxon>Spermatophyta</taxon>
        <taxon>Magnoliopsida</taxon>
        <taxon>Liliopsida</taxon>
        <taxon>Asparagales</taxon>
        <taxon>Orchidaceae</taxon>
        <taxon>Apostasioideae</taxon>
        <taxon>Apostasia</taxon>
    </lineage>
</organism>
<feature type="transmembrane region" description="Helical" evidence="2">
    <location>
        <begin position="59"/>
        <end position="80"/>
    </location>
</feature>
<sequence length="224" mass="24634">MDALKAEKEIAIRRFRRIRQIGRLLRCIEAAAALLLLSYSSAYVPAAARNLSYFVRRAAAVLISPQFVFLVGNGIVLVLFTKSGHFSSPASAAGYVCGEVPRPAPPHLGPAEEVACEDKAVCGEIRVCRRSWSEMFERPREETKFRRARTEIGRKGGKQGSPTAHDSGGLATQVRVDPEEEDDADEFRRTIEEFIAKQQRFQREESLAIVARGSDGATVELGAG</sequence>
<accession>A0A2H9ZV84</accession>